<dbReference type="AlphaFoldDB" id="A0A558DVE8"/>
<evidence type="ECO:0000256" key="1">
    <source>
        <dbReference type="ARBA" id="ARBA00022723"/>
    </source>
</evidence>
<dbReference type="EMBL" id="VMNH01000004">
    <property type="protein sequence ID" value="TVO77710.1"/>
    <property type="molecule type" value="Genomic_DNA"/>
</dbReference>
<gene>
    <name evidence="3" type="ORF">FHP88_02605</name>
</gene>
<keyword evidence="4" id="KW-1185">Reference proteome</keyword>
<keyword evidence="1" id="KW-0479">Metal-binding</keyword>
<dbReference type="SUPFAM" id="SSF56529">
    <property type="entry name" value="FAH"/>
    <property type="match status" value="1"/>
</dbReference>
<dbReference type="GO" id="GO:0046872">
    <property type="term" value="F:metal ion binding"/>
    <property type="evidence" value="ECO:0007669"/>
    <property type="project" value="UniProtKB-KW"/>
</dbReference>
<protein>
    <submittedName>
        <fullName evidence="3">Fumarylacetoacetate hydrolase family protein</fullName>
    </submittedName>
</protein>
<feature type="domain" description="Fumarylacetoacetase-like C-terminal" evidence="2">
    <location>
        <begin position="15"/>
        <end position="186"/>
    </location>
</feature>
<dbReference type="RefSeq" id="WP_144357435.1">
    <property type="nucleotide sequence ID" value="NZ_VMNH01000004.1"/>
</dbReference>
<name>A0A558DVE8_9GAMM</name>
<dbReference type="PANTHER" id="PTHR11820:SF7">
    <property type="entry name" value="ACYLPYRUVASE FAHD1, MITOCHONDRIAL"/>
    <property type="match status" value="1"/>
</dbReference>
<organism evidence="3 4">
    <name type="scientific">Sedimenticola selenatireducens</name>
    <dbReference type="NCBI Taxonomy" id="191960"/>
    <lineage>
        <taxon>Bacteria</taxon>
        <taxon>Pseudomonadati</taxon>
        <taxon>Pseudomonadota</taxon>
        <taxon>Gammaproteobacteria</taxon>
        <taxon>Chromatiales</taxon>
        <taxon>Sedimenticolaceae</taxon>
        <taxon>Sedimenticola</taxon>
    </lineage>
</organism>
<reference evidence="3 4" key="1">
    <citation type="submission" date="2019-07" db="EMBL/GenBank/DDBJ databases">
        <title>The pathways for chlorine oxyanion respiration interact through the shared metabolite chlorate.</title>
        <authorList>
            <person name="Barnum T.P."/>
            <person name="Cheng Y."/>
            <person name="Hill K.A."/>
            <person name="Lucas L.N."/>
            <person name="Carlson H.K."/>
            <person name="Coates J.D."/>
        </authorList>
    </citation>
    <scope>NUCLEOTIDE SEQUENCE [LARGE SCALE GENOMIC DNA]</scope>
    <source>
        <strain evidence="3 4">BK-1</strain>
    </source>
</reference>
<dbReference type="InterPro" id="IPR011234">
    <property type="entry name" value="Fumarylacetoacetase-like_C"/>
</dbReference>
<proteinExistence type="predicted"/>
<dbReference type="PANTHER" id="PTHR11820">
    <property type="entry name" value="ACYLPYRUVASE"/>
    <property type="match status" value="1"/>
</dbReference>
<evidence type="ECO:0000259" key="2">
    <source>
        <dbReference type="Pfam" id="PF01557"/>
    </source>
</evidence>
<dbReference type="InterPro" id="IPR036663">
    <property type="entry name" value="Fumarylacetoacetase_C_sf"/>
</dbReference>
<dbReference type="GO" id="GO:0018773">
    <property type="term" value="F:acetylpyruvate hydrolase activity"/>
    <property type="evidence" value="ECO:0007669"/>
    <property type="project" value="TreeGrafter"/>
</dbReference>
<comment type="caution">
    <text evidence="3">The sequence shown here is derived from an EMBL/GenBank/DDBJ whole genome shotgun (WGS) entry which is preliminary data.</text>
</comment>
<sequence length="205" mass="22605">MNTILIDQRSITPSKVVCIGRNYVDHAKELDNEVPTSPVIFLKPNSAICDELYAGDVQPLHYEGEIALLIMAGIIAGVGFGLDLTNREVQNELKSKGLPWERAKAFNRAAVFSQFVSLNDPVETLRLELTINGALTQQGGYDLMIFKPGYLVEEISRSFTLEDGDIIMTGTPKGVGAFKQGDHFVGSIYSGDKLLISQEWIARQE</sequence>
<dbReference type="Gene3D" id="3.90.850.10">
    <property type="entry name" value="Fumarylacetoacetase-like, C-terminal domain"/>
    <property type="match status" value="1"/>
</dbReference>
<dbReference type="Pfam" id="PF01557">
    <property type="entry name" value="FAA_hydrolase"/>
    <property type="match status" value="1"/>
</dbReference>
<evidence type="ECO:0000313" key="3">
    <source>
        <dbReference type="EMBL" id="TVO77710.1"/>
    </source>
</evidence>
<evidence type="ECO:0000313" key="4">
    <source>
        <dbReference type="Proteomes" id="UP000316649"/>
    </source>
</evidence>
<keyword evidence="3" id="KW-0378">Hydrolase</keyword>
<dbReference type="OrthoDB" id="9805307at2"/>
<accession>A0A558DVE8</accession>
<dbReference type="Proteomes" id="UP000316649">
    <property type="component" value="Unassembled WGS sequence"/>
</dbReference>